<protein>
    <submittedName>
        <fullName evidence="2">Uncharacterized protein</fullName>
    </submittedName>
</protein>
<dbReference type="AlphaFoldDB" id="A0AAE1A3N5"/>
<name>A0AAE1A3N5_9GAST</name>
<comment type="caution">
    <text evidence="2">The sequence shown here is derived from an EMBL/GenBank/DDBJ whole genome shotgun (WGS) entry which is preliminary data.</text>
</comment>
<feature type="compositionally biased region" description="Basic residues" evidence="1">
    <location>
        <begin position="60"/>
        <end position="69"/>
    </location>
</feature>
<feature type="region of interest" description="Disordered" evidence="1">
    <location>
        <begin position="36"/>
        <end position="69"/>
    </location>
</feature>
<proteinExistence type="predicted"/>
<organism evidence="2 3">
    <name type="scientific">Elysia crispata</name>
    <name type="common">lettuce slug</name>
    <dbReference type="NCBI Taxonomy" id="231223"/>
    <lineage>
        <taxon>Eukaryota</taxon>
        <taxon>Metazoa</taxon>
        <taxon>Spiralia</taxon>
        <taxon>Lophotrochozoa</taxon>
        <taxon>Mollusca</taxon>
        <taxon>Gastropoda</taxon>
        <taxon>Heterobranchia</taxon>
        <taxon>Euthyneura</taxon>
        <taxon>Panpulmonata</taxon>
        <taxon>Sacoglossa</taxon>
        <taxon>Placobranchoidea</taxon>
        <taxon>Plakobranchidae</taxon>
        <taxon>Elysia</taxon>
    </lineage>
</organism>
<dbReference type="EMBL" id="JAWDGP010002798">
    <property type="protein sequence ID" value="KAK3779891.1"/>
    <property type="molecule type" value="Genomic_DNA"/>
</dbReference>
<evidence type="ECO:0000256" key="1">
    <source>
        <dbReference type="SAM" id="MobiDB-lite"/>
    </source>
</evidence>
<keyword evidence="3" id="KW-1185">Reference proteome</keyword>
<dbReference type="Proteomes" id="UP001283361">
    <property type="component" value="Unassembled WGS sequence"/>
</dbReference>
<evidence type="ECO:0000313" key="3">
    <source>
        <dbReference type="Proteomes" id="UP001283361"/>
    </source>
</evidence>
<gene>
    <name evidence="2" type="ORF">RRG08_020236</name>
</gene>
<evidence type="ECO:0000313" key="2">
    <source>
        <dbReference type="EMBL" id="KAK3779891.1"/>
    </source>
</evidence>
<reference evidence="2" key="1">
    <citation type="journal article" date="2023" name="G3 (Bethesda)">
        <title>A reference genome for the long-term kleptoplast-retaining sea slug Elysia crispata morphotype clarki.</title>
        <authorList>
            <person name="Eastman K.E."/>
            <person name="Pendleton A.L."/>
            <person name="Shaikh M.A."/>
            <person name="Suttiyut T."/>
            <person name="Ogas R."/>
            <person name="Tomko P."/>
            <person name="Gavelis G."/>
            <person name="Widhalm J.R."/>
            <person name="Wisecaver J.H."/>
        </authorList>
    </citation>
    <scope>NUCLEOTIDE SEQUENCE</scope>
    <source>
        <strain evidence="2">ECLA1</strain>
    </source>
</reference>
<sequence length="69" mass="7754">MALGKAHCNIGTQNSKFQIKRGDYRNEAVMGWMEGREEGWDGGRNGQPVQPGPVMFNDKKSRKGKTKFP</sequence>
<accession>A0AAE1A3N5</accession>